<dbReference type="InterPro" id="IPR019193">
    <property type="entry name" value="UBQ-conj_enz_E2-bd_prot"/>
</dbReference>
<dbReference type="STRING" id="669874.A0A1E4TRM9"/>
<sequence>MVSSLDLKYYAEYLPRINSISVCIQFHSFYTITGIKLDSANSILITFNNTKNETINLSHGVPSRLVNTDLFSSLNTNENEKERVMTVSFKLPSSINRGRGDNFQNRNDRSINFLMHSFNDNEIWSKKYLLQGNKNSQFCLSCAECGETIISSDKINKLNDMPSESWSEMMDFWHCHKPDSENGKNEHTFNSKRYSVLKPSKNSVIIGNYYFLINMKDFESLIIVDSIPICFKCHCQLGKVESDNKLVKLYKWNFKLNNKETFRPYYHSFNVLIDSINSNASRFFKIYDEKNDEIIRLVLWIFSFGINITNQSEGKIRENCLKIMFNHDLKFITENANEQFNNFEPLYFPSIVVEDLLQEITQNNNRLPQDLQHLNFWNIIIVNKSADELADKSAVVA</sequence>
<proteinExistence type="predicted"/>
<evidence type="ECO:0008006" key="3">
    <source>
        <dbReference type="Google" id="ProtNLM"/>
    </source>
</evidence>
<dbReference type="Pfam" id="PF09814">
    <property type="entry name" value="HECT_2"/>
    <property type="match status" value="1"/>
</dbReference>
<evidence type="ECO:0000313" key="2">
    <source>
        <dbReference type="Proteomes" id="UP000094236"/>
    </source>
</evidence>
<reference evidence="2" key="1">
    <citation type="submission" date="2016-05" db="EMBL/GenBank/DDBJ databases">
        <title>Comparative genomics of biotechnologically important yeasts.</title>
        <authorList>
            <consortium name="DOE Joint Genome Institute"/>
            <person name="Riley R."/>
            <person name="Haridas S."/>
            <person name="Wolfe K.H."/>
            <person name="Lopes M.R."/>
            <person name="Hittinger C.T."/>
            <person name="Goker M."/>
            <person name="Salamov A."/>
            <person name="Wisecaver J."/>
            <person name="Long T.M."/>
            <person name="Aerts A.L."/>
            <person name="Barry K."/>
            <person name="Choi C."/>
            <person name="Clum A."/>
            <person name="Coughlan A.Y."/>
            <person name="Deshpande S."/>
            <person name="Douglass A.P."/>
            <person name="Hanson S.J."/>
            <person name="Klenk H.-P."/>
            <person name="Labutti K."/>
            <person name="Lapidus A."/>
            <person name="Lindquist E."/>
            <person name="Lipzen A."/>
            <person name="Meier-Kolthoff J.P."/>
            <person name="Ohm R.A."/>
            <person name="Otillar R.P."/>
            <person name="Pangilinan J."/>
            <person name="Peng Y."/>
            <person name="Rokas A."/>
            <person name="Rosa C.A."/>
            <person name="Scheuner C."/>
            <person name="Sibirny A.A."/>
            <person name="Slot J.C."/>
            <person name="Stielow J.B."/>
            <person name="Sun H."/>
            <person name="Kurtzman C.P."/>
            <person name="Blackwell M."/>
            <person name="Grigoriev I.V."/>
            <person name="Jeffries T.W."/>
        </authorList>
    </citation>
    <scope>NUCLEOTIDE SEQUENCE [LARGE SCALE GENOMIC DNA]</scope>
    <source>
        <strain evidence="2">NRRL Y-2460</strain>
    </source>
</reference>
<dbReference type="PANTHER" id="PTHR31531">
    <property type="entry name" value="E3 UBIQUITIN-PROTEIN LIGASE E3D FAMILY MEMBER"/>
    <property type="match status" value="1"/>
</dbReference>
<dbReference type="GO" id="GO:0031624">
    <property type="term" value="F:ubiquitin conjugating enzyme binding"/>
    <property type="evidence" value="ECO:0007669"/>
    <property type="project" value="TreeGrafter"/>
</dbReference>
<dbReference type="GO" id="GO:0005634">
    <property type="term" value="C:nucleus"/>
    <property type="evidence" value="ECO:0007669"/>
    <property type="project" value="TreeGrafter"/>
</dbReference>
<evidence type="ECO:0000313" key="1">
    <source>
        <dbReference type="EMBL" id="ODV94384.1"/>
    </source>
</evidence>
<dbReference type="GO" id="GO:0006513">
    <property type="term" value="P:protein monoubiquitination"/>
    <property type="evidence" value="ECO:0007669"/>
    <property type="project" value="TreeGrafter"/>
</dbReference>
<accession>A0A1E4TRM9</accession>
<dbReference type="GO" id="GO:0030332">
    <property type="term" value="F:cyclin binding"/>
    <property type="evidence" value="ECO:0007669"/>
    <property type="project" value="TreeGrafter"/>
</dbReference>
<keyword evidence="2" id="KW-1185">Reference proteome</keyword>
<gene>
    <name evidence="1" type="ORF">PACTADRAFT_35188</name>
</gene>
<dbReference type="OrthoDB" id="386949at2759"/>
<dbReference type="EMBL" id="KV454016">
    <property type="protein sequence ID" value="ODV94384.1"/>
    <property type="molecule type" value="Genomic_DNA"/>
</dbReference>
<name>A0A1E4TRM9_PACTA</name>
<dbReference type="GO" id="GO:0043161">
    <property type="term" value="P:proteasome-mediated ubiquitin-dependent protein catabolic process"/>
    <property type="evidence" value="ECO:0007669"/>
    <property type="project" value="TreeGrafter"/>
</dbReference>
<dbReference type="GO" id="GO:0000151">
    <property type="term" value="C:ubiquitin ligase complex"/>
    <property type="evidence" value="ECO:0007669"/>
    <property type="project" value="TreeGrafter"/>
</dbReference>
<protein>
    <recommendedName>
        <fullName evidence="3">HECT-type E3 ubiquitin transferase E3D</fullName>
    </recommendedName>
</protein>
<dbReference type="GO" id="GO:0005829">
    <property type="term" value="C:cytosol"/>
    <property type="evidence" value="ECO:0007669"/>
    <property type="project" value="TreeGrafter"/>
</dbReference>
<dbReference type="GO" id="GO:0061630">
    <property type="term" value="F:ubiquitin protein ligase activity"/>
    <property type="evidence" value="ECO:0007669"/>
    <property type="project" value="TreeGrafter"/>
</dbReference>
<dbReference type="GO" id="GO:0000209">
    <property type="term" value="P:protein polyubiquitination"/>
    <property type="evidence" value="ECO:0007669"/>
    <property type="project" value="TreeGrafter"/>
</dbReference>
<dbReference type="GO" id="GO:0051865">
    <property type="term" value="P:protein autoubiquitination"/>
    <property type="evidence" value="ECO:0007669"/>
    <property type="project" value="TreeGrafter"/>
</dbReference>
<dbReference type="AlphaFoldDB" id="A0A1E4TRM9"/>
<dbReference type="PANTHER" id="PTHR31531:SF2">
    <property type="entry name" value="E3 UBIQUITIN-PROTEIN LIGASE E3D"/>
    <property type="match status" value="1"/>
</dbReference>
<dbReference type="Proteomes" id="UP000094236">
    <property type="component" value="Unassembled WGS sequence"/>
</dbReference>
<organism evidence="1 2">
    <name type="scientific">Pachysolen tannophilus NRRL Y-2460</name>
    <dbReference type="NCBI Taxonomy" id="669874"/>
    <lineage>
        <taxon>Eukaryota</taxon>
        <taxon>Fungi</taxon>
        <taxon>Dikarya</taxon>
        <taxon>Ascomycota</taxon>
        <taxon>Saccharomycotina</taxon>
        <taxon>Pichiomycetes</taxon>
        <taxon>Pachysolenaceae</taxon>
        <taxon>Pachysolen</taxon>
    </lineage>
</organism>